<dbReference type="Proteomes" id="UP001163603">
    <property type="component" value="Chromosome 6"/>
</dbReference>
<keyword evidence="2" id="KW-1185">Reference proteome</keyword>
<protein>
    <submittedName>
        <fullName evidence="1">Uncharacterized protein</fullName>
    </submittedName>
</protein>
<dbReference type="EMBL" id="CM047741">
    <property type="protein sequence ID" value="KAJ0039223.1"/>
    <property type="molecule type" value="Genomic_DNA"/>
</dbReference>
<gene>
    <name evidence="1" type="ORF">Pint_23232</name>
</gene>
<organism evidence="1 2">
    <name type="scientific">Pistacia integerrima</name>
    <dbReference type="NCBI Taxonomy" id="434235"/>
    <lineage>
        <taxon>Eukaryota</taxon>
        <taxon>Viridiplantae</taxon>
        <taxon>Streptophyta</taxon>
        <taxon>Embryophyta</taxon>
        <taxon>Tracheophyta</taxon>
        <taxon>Spermatophyta</taxon>
        <taxon>Magnoliopsida</taxon>
        <taxon>eudicotyledons</taxon>
        <taxon>Gunneridae</taxon>
        <taxon>Pentapetalae</taxon>
        <taxon>rosids</taxon>
        <taxon>malvids</taxon>
        <taxon>Sapindales</taxon>
        <taxon>Anacardiaceae</taxon>
        <taxon>Pistacia</taxon>
    </lineage>
</organism>
<reference evidence="2" key="1">
    <citation type="journal article" date="2023" name="G3 (Bethesda)">
        <title>Genome assembly and association tests identify interacting loci associated with vigor, precocity, and sex in interspecific pistachio rootstocks.</title>
        <authorList>
            <person name="Palmer W."/>
            <person name="Jacygrad E."/>
            <person name="Sagayaradj S."/>
            <person name="Cavanaugh K."/>
            <person name="Han R."/>
            <person name="Bertier L."/>
            <person name="Beede B."/>
            <person name="Kafkas S."/>
            <person name="Golino D."/>
            <person name="Preece J."/>
            <person name="Michelmore R."/>
        </authorList>
    </citation>
    <scope>NUCLEOTIDE SEQUENCE [LARGE SCALE GENOMIC DNA]</scope>
</reference>
<evidence type="ECO:0000313" key="2">
    <source>
        <dbReference type="Proteomes" id="UP001163603"/>
    </source>
</evidence>
<name>A0ACC0YLU1_9ROSI</name>
<sequence>MDINLGNSKCTTTHDIFYETTGKPRIINMGNSKYVVDTLLENINREIGIYKKSRKDGKVNQYLGSCRLQ</sequence>
<proteinExistence type="predicted"/>
<accession>A0ACC0YLU1</accession>
<evidence type="ECO:0000313" key="1">
    <source>
        <dbReference type="EMBL" id="KAJ0039223.1"/>
    </source>
</evidence>
<comment type="caution">
    <text evidence="1">The sequence shown here is derived from an EMBL/GenBank/DDBJ whole genome shotgun (WGS) entry which is preliminary data.</text>
</comment>